<dbReference type="KEGG" id="run:DR864_28820"/>
<dbReference type="InterPro" id="IPR001387">
    <property type="entry name" value="Cro/C1-type_HTH"/>
</dbReference>
<proteinExistence type="predicted"/>
<feature type="domain" description="HTH cro/C1-type" evidence="1">
    <location>
        <begin position="10"/>
        <end position="64"/>
    </location>
</feature>
<sequence length="67" mass="7501">MTLIQLGETIRQRRQRLDIRQNDLADLAEIGLRTVIAVENGTGNPSFQTLTKIVEVLGLELNLTVKL</sequence>
<dbReference type="RefSeq" id="WP_114070609.1">
    <property type="nucleotide sequence ID" value="NZ_CP030852.1"/>
</dbReference>
<accession>A0A344TT98</accession>
<keyword evidence="3" id="KW-1185">Reference proteome</keyword>
<reference evidence="2 3" key="1">
    <citation type="submission" date="2018-07" db="EMBL/GenBank/DDBJ databases">
        <title>Genome sequencing of Runella.</title>
        <authorList>
            <person name="Baek M.-G."/>
            <person name="Yi H."/>
        </authorList>
    </citation>
    <scope>NUCLEOTIDE SEQUENCE [LARGE SCALE GENOMIC DNA]</scope>
    <source>
        <strain evidence="2 3">HYN0085</strain>
        <plasmid evidence="2 3">unnamed2</plasmid>
    </source>
</reference>
<dbReference type="Gene3D" id="1.10.260.40">
    <property type="entry name" value="lambda repressor-like DNA-binding domains"/>
    <property type="match status" value="1"/>
</dbReference>
<dbReference type="CDD" id="cd00093">
    <property type="entry name" value="HTH_XRE"/>
    <property type="match status" value="1"/>
</dbReference>
<protein>
    <submittedName>
        <fullName evidence="2">Transcriptional regulator</fullName>
    </submittedName>
</protein>
<geneLocation type="plasmid" evidence="2 3">
    <name>unnamed2</name>
</geneLocation>
<evidence type="ECO:0000259" key="1">
    <source>
        <dbReference type="PROSITE" id="PS50943"/>
    </source>
</evidence>
<dbReference type="EMBL" id="CP030852">
    <property type="protein sequence ID" value="AXE21869.1"/>
    <property type="molecule type" value="Genomic_DNA"/>
</dbReference>
<dbReference type="Pfam" id="PF01381">
    <property type="entry name" value="HTH_3"/>
    <property type="match status" value="1"/>
</dbReference>
<evidence type="ECO:0000313" key="2">
    <source>
        <dbReference type="EMBL" id="AXE21869.1"/>
    </source>
</evidence>
<dbReference type="PROSITE" id="PS50943">
    <property type="entry name" value="HTH_CROC1"/>
    <property type="match status" value="1"/>
</dbReference>
<dbReference type="InterPro" id="IPR010982">
    <property type="entry name" value="Lambda_DNA-bd_dom_sf"/>
</dbReference>
<keyword evidence="2" id="KW-0614">Plasmid</keyword>
<evidence type="ECO:0000313" key="3">
    <source>
        <dbReference type="Proteomes" id="UP000251993"/>
    </source>
</evidence>
<dbReference type="OrthoDB" id="1357763at2"/>
<dbReference type="AlphaFoldDB" id="A0A344TT98"/>
<name>A0A344TT98_9BACT</name>
<dbReference type="SUPFAM" id="SSF47413">
    <property type="entry name" value="lambda repressor-like DNA-binding domains"/>
    <property type="match status" value="1"/>
</dbReference>
<dbReference type="Proteomes" id="UP000251993">
    <property type="component" value="Plasmid unnamed2"/>
</dbReference>
<gene>
    <name evidence="2" type="ORF">DR864_28820</name>
</gene>
<dbReference type="SMART" id="SM00530">
    <property type="entry name" value="HTH_XRE"/>
    <property type="match status" value="1"/>
</dbReference>
<organism evidence="2 3">
    <name type="scientific">Runella rosea</name>
    <dbReference type="NCBI Taxonomy" id="2259595"/>
    <lineage>
        <taxon>Bacteria</taxon>
        <taxon>Pseudomonadati</taxon>
        <taxon>Bacteroidota</taxon>
        <taxon>Cytophagia</taxon>
        <taxon>Cytophagales</taxon>
        <taxon>Spirosomataceae</taxon>
        <taxon>Runella</taxon>
    </lineage>
</organism>
<dbReference type="GO" id="GO:0003677">
    <property type="term" value="F:DNA binding"/>
    <property type="evidence" value="ECO:0007669"/>
    <property type="project" value="InterPro"/>
</dbReference>